<keyword evidence="6" id="KW-0889">Transcription antitermination</keyword>
<name>A0A8X6Y5W9_9ARAC</name>
<reference evidence="18" key="1">
    <citation type="submission" date="2020-08" db="EMBL/GenBank/DDBJ databases">
        <title>Multicomponent nature underlies the extraordinary mechanical properties of spider dragline silk.</title>
        <authorList>
            <person name="Kono N."/>
            <person name="Nakamura H."/>
            <person name="Mori M."/>
            <person name="Yoshida Y."/>
            <person name="Ohtoshi R."/>
            <person name="Malay A.D."/>
            <person name="Moran D.A.P."/>
            <person name="Tomita M."/>
            <person name="Numata K."/>
            <person name="Arakawa K."/>
        </authorList>
    </citation>
    <scope>NUCLEOTIDE SEQUENCE</scope>
</reference>
<gene>
    <name evidence="18" type="primary">infB</name>
    <name evidence="18" type="ORF">TNIN_39691</name>
</gene>
<dbReference type="CDD" id="cd01887">
    <property type="entry name" value="IF2_eIF5B"/>
    <property type="match status" value="1"/>
</dbReference>
<dbReference type="InterPro" id="IPR058582">
    <property type="entry name" value="KH_NusA_2nd"/>
</dbReference>
<dbReference type="InterPro" id="IPR053905">
    <property type="entry name" value="EF-G-like_DII"/>
</dbReference>
<dbReference type="Pfam" id="PF00009">
    <property type="entry name" value="GTP_EFTU"/>
    <property type="match status" value="1"/>
</dbReference>
<keyword evidence="5" id="KW-0547">Nucleotide-binding</keyword>
<dbReference type="GO" id="GO:0006353">
    <property type="term" value="P:DNA-templated transcription termination"/>
    <property type="evidence" value="ECO:0007669"/>
    <property type="project" value="UniProtKB-KW"/>
</dbReference>
<comment type="function">
    <text evidence="12">One of the essential components for the initiation of protein synthesis. Protects formylmethionyl-tRNA from spontaneous hydrolysis and promotes its binding to the 30S ribosomal subunits. Also involved in the hydrolysis of GTP during the formation of the 70S ribosomal complex.</text>
</comment>
<dbReference type="GO" id="GO:0005737">
    <property type="term" value="C:cytoplasm"/>
    <property type="evidence" value="ECO:0007669"/>
    <property type="project" value="TreeGrafter"/>
</dbReference>
<dbReference type="InterPro" id="IPR027417">
    <property type="entry name" value="P-loop_NTPase"/>
</dbReference>
<dbReference type="EMBL" id="BMAV01015538">
    <property type="protein sequence ID" value="GFY65469.1"/>
    <property type="molecule type" value="Genomic_DNA"/>
</dbReference>
<dbReference type="Pfam" id="PF14520">
    <property type="entry name" value="HHH_5"/>
    <property type="match status" value="1"/>
</dbReference>
<keyword evidence="9" id="KW-0805">Transcription regulation</keyword>
<dbReference type="Gene3D" id="1.10.150.20">
    <property type="entry name" value="5' to 3' exonuclease, C-terminal subdomain"/>
    <property type="match status" value="1"/>
</dbReference>
<dbReference type="InterPro" id="IPR023115">
    <property type="entry name" value="TIF_IF2_dom3"/>
</dbReference>
<dbReference type="Pfam" id="PF13184">
    <property type="entry name" value="KH_NusA_1st"/>
    <property type="match status" value="1"/>
</dbReference>
<dbReference type="PROSITE" id="PS50084">
    <property type="entry name" value="KH_TYPE_1"/>
    <property type="match status" value="1"/>
</dbReference>
<evidence type="ECO:0000256" key="4">
    <source>
        <dbReference type="ARBA" id="ARBA00022540"/>
    </source>
</evidence>
<evidence type="ECO:0000256" key="9">
    <source>
        <dbReference type="ARBA" id="ARBA00023015"/>
    </source>
</evidence>
<dbReference type="InterPro" id="IPR010995">
    <property type="entry name" value="DNA_repair_Rad51/TF_NusA_a-hlx"/>
</dbReference>
<dbReference type="InterPro" id="IPR013735">
    <property type="entry name" value="TF_NusA_N"/>
</dbReference>
<accession>A0A8X6Y5W9</accession>
<dbReference type="CDD" id="cd02134">
    <property type="entry name" value="KH-II_NusA_rpt1"/>
    <property type="match status" value="1"/>
</dbReference>
<dbReference type="SUPFAM" id="SSF50249">
    <property type="entry name" value="Nucleic acid-binding proteins"/>
    <property type="match status" value="1"/>
</dbReference>
<dbReference type="FunFam" id="3.30.300.20:FF:000005">
    <property type="entry name" value="Transcription termination/antitermination protein NusA"/>
    <property type="match status" value="1"/>
</dbReference>
<dbReference type="PROSITE" id="PS51722">
    <property type="entry name" value="G_TR_2"/>
    <property type="match status" value="1"/>
</dbReference>
<keyword evidence="4 18" id="KW-0396">Initiation factor</keyword>
<dbReference type="SUPFAM" id="SSF52156">
    <property type="entry name" value="Initiation factor IF2/eIF5b, domain 3"/>
    <property type="match status" value="1"/>
</dbReference>
<dbReference type="InterPro" id="IPR005225">
    <property type="entry name" value="Small_GTP-bd"/>
</dbReference>
<evidence type="ECO:0000313" key="18">
    <source>
        <dbReference type="EMBL" id="GFY65469.1"/>
    </source>
</evidence>
<dbReference type="NCBIfam" id="TIGR01954">
    <property type="entry name" value="nusA_Cterm_rpt"/>
    <property type="match status" value="1"/>
</dbReference>
<evidence type="ECO:0000256" key="14">
    <source>
        <dbReference type="PROSITE-ProRule" id="PRU00117"/>
    </source>
</evidence>
<dbReference type="InterPro" id="IPR036925">
    <property type="entry name" value="TIF_IF2_dom3_sf"/>
</dbReference>
<dbReference type="GO" id="GO:0005525">
    <property type="term" value="F:GTP binding"/>
    <property type="evidence" value="ECO:0007669"/>
    <property type="project" value="UniProtKB-KW"/>
</dbReference>
<dbReference type="Gene3D" id="3.40.50.300">
    <property type="entry name" value="P-loop containing nucleotide triphosphate hydrolases"/>
    <property type="match status" value="1"/>
</dbReference>
<dbReference type="SUPFAM" id="SSF69705">
    <property type="entry name" value="Transcription factor NusA, N-terminal domain"/>
    <property type="match status" value="1"/>
</dbReference>
<keyword evidence="10" id="KW-0342">GTP-binding</keyword>
<dbReference type="InterPro" id="IPR025249">
    <property type="entry name" value="TF_NusA_KH_1st"/>
</dbReference>
<dbReference type="InterPro" id="IPR010213">
    <property type="entry name" value="TF_NusA"/>
</dbReference>
<dbReference type="Gene3D" id="3.30.1480.10">
    <property type="entry name" value="NusA, N-terminal domain"/>
    <property type="match status" value="1"/>
</dbReference>
<keyword evidence="3" id="KW-0963">Cytoplasm</keyword>
<dbReference type="PROSITE" id="PS50126">
    <property type="entry name" value="S1"/>
    <property type="match status" value="1"/>
</dbReference>
<dbReference type="AlphaFoldDB" id="A0A8X6Y5W9"/>
<keyword evidence="11" id="KW-0804">Transcription</keyword>
<dbReference type="SUPFAM" id="SSF52540">
    <property type="entry name" value="P-loop containing nucleoside triphosphate hydrolases"/>
    <property type="match status" value="1"/>
</dbReference>
<dbReference type="InterPro" id="IPR044145">
    <property type="entry name" value="IF2_II"/>
</dbReference>
<dbReference type="SMART" id="SM00322">
    <property type="entry name" value="KH"/>
    <property type="match status" value="2"/>
</dbReference>
<dbReference type="Pfam" id="PF08529">
    <property type="entry name" value="NusA_N"/>
    <property type="match status" value="1"/>
</dbReference>
<dbReference type="InterPro" id="IPR009000">
    <property type="entry name" value="Transl_B-barrel_sf"/>
</dbReference>
<evidence type="ECO:0000256" key="1">
    <source>
        <dbReference type="ARBA" id="ARBA00007733"/>
    </source>
</evidence>
<dbReference type="CDD" id="cd03702">
    <property type="entry name" value="IF2_mtIF2_II"/>
    <property type="match status" value="1"/>
</dbReference>
<sequence>MIANRKSSVKQKSNKNNIVGSLDVIKTAGELSLQKGLDFNVVIKALESAIEAVAYQKYGSKSKIVVNIDRNTGKVTSYRKLKVIDDESDGEKNTEYESITLTQAKLIKGDAKVGDTVGEIRYGIVKQVEYSDLIIDINGTRAYLPLRNLTGGESFREGDKVKTYIQTVKRSDDGRQIILSRTHEGFLEALLNQEIPEIADGLVTIKGIARDAGSRSKVAVFSPDKNIDPVGACVGVKGDRIKTIIHELNGEKIDVINYSSDLGQFVIKAITPAEVSKVIIDENENCIELIVAEDQLSLAIGKKGQNVRLASELVGWKIEILSTQQESERRSKELSQCSALFAEALNLEEIMGQLLVTEGFSSVEDISNASIKELASIEGFNEDIANELHNRANKHLKAENDRKIEELKSLGMEDDVINLTLSIDNKIALSKHDIKTLEDIADLSSYEFCSILSSSADSKENLKDTVDSIIIEAPSPSTGATIVKKRRKKSHDAEEHNLFDESKLGSLTEKEQIFRINAVQNAALLKERNQREEKKKTAKEDSNKEIDEKNEADTLSKEINKKVLSNTHLVELREDNIDYESDDKKSSKVNKDIYSKHSKLVIAQAIDEKTEQPPVFKQRFGIRSRKSKFTKGKNISREVIIPDKITIRELSVRMAEDSKSVLKMFKEEVGESYRVDDLVDPDIASEIVEKFNHTAKRVSDTNREKDLFFIEGRESLPKKPKPPIVTFMGHVDHGKTSLLDAFRESNVAERESGGITQHIGAYQITTKDKQKITFIDTPGHEAFTAMRARGANITNIVVIVVAADDGIMKQTVEAINHAKAANISIIVAINKIDKSESGDVEKIINSLPQYDLIPEELGGDVMIVPVSAKKKTNLDKLEEAILLIAELMKLEAIEDCRALGWVIESKIDKAKGISATLIVEEGTLKVGDILVVGTTYSKVRSMVNHLGQREKAALPSAPIEITGLNGVPNAGDKFVVVNSEKQAREIVEYRLELIKKKKEDSDDNHLDIFSRNDSETEELSVVLKCDVTGSIEAISSSIDKLGKDQIKLNILHKAVGGITDSDVLLAEASSAVILAFNVKVDSKIRDLAKQKGVEIHTYNIIYELIDDMRIYLTKMLKPVTREVRVGFASVRQIFNVSKAGNIIGCYVNDGVIRKDSLIKVVRGGKLVHEGKLKALRRFKDDVKEVGVNFECGVSLEGNIDIKVGDILEAYQLVQEERVL</sequence>
<dbReference type="GO" id="GO:0003743">
    <property type="term" value="F:translation initiation factor activity"/>
    <property type="evidence" value="ECO:0007669"/>
    <property type="project" value="UniProtKB-KW"/>
</dbReference>
<dbReference type="HAMAP" id="MF_00945_B">
    <property type="entry name" value="NusA_B"/>
    <property type="match status" value="1"/>
</dbReference>
<dbReference type="SMART" id="SM00316">
    <property type="entry name" value="S1"/>
    <property type="match status" value="1"/>
</dbReference>
<dbReference type="CDD" id="cd03692">
    <property type="entry name" value="mtIF2_IVc"/>
    <property type="match status" value="1"/>
</dbReference>
<evidence type="ECO:0000256" key="6">
    <source>
        <dbReference type="ARBA" id="ARBA00022814"/>
    </source>
</evidence>
<dbReference type="Pfam" id="PF04760">
    <property type="entry name" value="IF2_N"/>
    <property type="match status" value="1"/>
</dbReference>
<dbReference type="CDD" id="cd04455">
    <property type="entry name" value="S1_NusA"/>
    <property type="match status" value="1"/>
</dbReference>
<evidence type="ECO:0000256" key="5">
    <source>
        <dbReference type="ARBA" id="ARBA00022741"/>
    </source>
</evidence>
<keyword evidence="8" id="KW-0648">Protein biosynthesis</keyword>
<dbReference type="CDD" id="cd22529">
    <property type="entry name" value="KH-II_NusA_rpt2"/>
    <property type="match status" value="1"/>
</dbReference>
<dbReference type="SUPFAM" id="SSF54814">
    <property type="entry name" value="Prokaryotic type KH domain (KH-domain type II)"/>
    <property type="match status" value="2"/>
</dbReference>
<protein>
    <recommendedName>
        <fullName evidence="13">Translation initiation factor IF-2, chloroplastic</fullName>
    </recommendedName>
</protein>
<dbReference type="InterPro" id="IPR004087">
    <property type="entry name" value="KH_dom"/>
</dbReference>
<dbReference type="PROSITE" id="PS01176">
    <property type="entry name" value="IF2"/>
    <property type="match status" value="1"/>
</dbReference>
<evidence type="ECO:0000256" key="8">
    <source>
        <dbReference type="ARBA" id="ARBA00022917"/>
    </source>
</evidence>
<dbReference type="InterPro" id="IPR000178">
    <property type="entry name" value="TF_IF2_bacterial-like"/>
</dbReference>
<evidence type="ECO:0000256" key="7">
    <source>
        <dbReference type="ARBA" id="ARBA00022884"/>
    </source>
</evidence>
<dbReference type="SUPFAM" id="SSF50447">
    <property type="entry name" value="Translation proteins"/>
    <property type="match status" value="2"/>
</dbReference>
<dbReference type="FunFam" id="3.30.300.20:FF:000002">
    <property type="entry name" value="Transcription termination/antitermination protein NusA"/>
    <property type="match status" value="1"/>
</dbReference>
<dbReference type="FunFam" id="2.40.30.10:FF:000008">
    <property type="entry name" value="Translation initiation factor IF-2"/>
    <property type="match status" value="1"/>
</dbReference>
<dbReference type="Pfam" id="PF22042">
    <property type="entry name" value="EF-G_D2"/>
    <property type="match status" value="1"/>
</dbReference>
<evidence type="ECO:0000256" key="10">
    <source>
        <dbReference type="ARBA" id="ARBA00023134"/>
    </source>
</evidence>
<evidence type="ECO:0000256" key="3">
    <source>
        <dbReference type="ARBA" id="ARBA00022490"/>
    </source>
</evidence>
<dbReference type="InterPro" id="IPR010214">
    <property type="entry name" value="Tscrpt_termin_fac_NusA_C_rpt"/>
</dbReference>
<dbReference type="Gene3D" id="2.40.30.10">
    <property type="entry name" value="Translation factors"/>
    <property type="match status" value="2"/>
</dbReference>
<dbReference type="InterPro" id="IPR012340">
    <property type="entry name" value="NA-bd_OB-fold"/>
</dbReference>
<dbReference type="Pfam" id="PF11987">
    <property type="entry name" value="IF-2"/>
    <property type="match status" value="1"/>
</dbReference>
<dbReference type="NCBIfam" id="TIGR01953">
    <property type="entry name" value="NusA"/>
    <property type="match status" value="1"/>
</dbReference>
<comment type="caution">
    <text evidence="18">The sequence shown here is derived from an EMBL/GenBank/DDBJ whole genome shotgun (WGS) entry which is preliminary data.</text>
</comment>
<dbReference type="InterPro" id="IPR009019">
    <property type="entry name" value="KH_sf_prok-type"/>
</dbReference>
<dbReference type="FunFam" id="3.40.50.10050:FF:000001">
    <property type="entry name" value="Translation initiation factor IF-2"/>
    <property type="match status" value="1"/>
</dbReference>
<keyword evidence="19" id="KW-1185">Reference proteome</keyword>
<feature type="domain" description="Tr-type G" evidence="17">
    <location>
        <begin position="720"/>
        <end position="891"/>
    </location>
</feature>
<comment type="similarity">
    <text evidence="1">Belongs to the TRAFAC class translation factor GTPase superfamily. Classic translation factor GTPase family. IF-2 subfamily.</text>
</comment>
<dbReference type="GO" id="GO:0003700">
    <property type="term" value="F:DNA-binding transcription factor activity"/>
    <property type="evidence" value="ECO:0007669"/>
    <property type="project" value="InterPro"/>
</dbReference>
<feature type="region of interest" description="Disordered" evidence="15">
    <location>
        <begin position="527"/>
        <end position="551"/>
    </location>
</feature>
<dbReference type="Proteomes" id="UP000886998">
    <property type="component" value="Unassembled WGS sequence"/>
</dbReference>
<evidence type="ECO:0000259" key="17">
    <source>
        <dbReference type="PROSITE" id="PS51722"/>
    </source>
</evidence>
<evidence type="ECO:0000256" key="12">
    <source>
        <dbReference type="ARBA" id="ARBA00025162"/>
    </source>
</evidence>
<dbReference type="HAMAP" id="MF_00100_B">
    <property type="entry name" value="IF_2_B"/>
    <property type="match status" value="1"/>
</dbReference>
<dbReference type="InterPro" id="IPR015946">
    <property type="entry name" value="KH_dom-like_a/b"/>
</dbReference>
<dbReference type="SUPFAM" id="SSF47794">
    <property type="entry name" value="Rad51 N-terminal domain-like"/>
    <property type="match status" value="1"/>
</dbReference>
<dbReference type="InterPro" id="IPR003029">
    <property type="entry name" value="S1_domain"/>
</dbReference>
<dbReference type="NCBIfam" id="TIGR00487">
    <property type="entry name" value="IF-2"/>
    <property type="match status" value="1"/>
</dbReference>
<dbReference type="PANTHER" id="PTHR43381:SF5">
    <property type="entry name" value="TR-TYPE G DOMAIN-CONTAINING PROTEIN"/>
    <property type="match status" value="1"/>
</dbReference>
<keyword evidence="7 14" id="KW-0694">RNA-binding</keyword>
<dbReference type="GO" id="GO:0003723">
    <property type="term" value="F:RNA binding"/>
    <property type="evidence" value="ECO:0007669"/>
    <property type="project" value="UniProtKB-UniRule"/>
</dbReference>
<organism evidence="18 19">
    <name type="scientific">Trichonephila inaurata madagascariensis</name>
    <dbReference type="NCBI Taxonomy" id="2747483"/>
    <lineage>
        <taxon>Eukaryota</taxon>
        <taxon>Metazoa</taxon>
        <taxon>Ecdysozoa</taxon>
        <taxon>Arthropoda</taxon>
        <taxon>Chelicerata</taxon>
        <taxon>Arachnida</taxon>
        <taxon>Araneae</taxon>
        <taxon>Araneomorphae</taxon>
        <taxon>Entelegynae</taxon>
        <taxon>Araneoidea</taxon>
        <taxon>Nephilidae</taxon>
        <taxon>Trichonephila</taxon>
        <taxon>Trichonephila inaurata</taxon>
    </lineage>
</organism>
<dbReference type="GO" id="GO:0003924">
    <property type="term" value="F:GTPase activity"/>
    <property type="evidence" value="ECO:0007669"/>
    <property type="project" value="InterPro"/>
</dbReference>
<evidence type="ECO:0000256" key="2">
    <source>
        <dbReference type="ARBA" id="ARBA00022472"/>
    </source>
</evidence>
<dbReference type="OrthoDB" id="6419029at2759"/>
<dbReference type="InterPro" id="IPR030842">
    <property type="entry name" value="TF_NusA_bacterial"/>
</dbReference>
<dbReference type="InterPro" id="IPR000795">
    <property type="entry name" value="T_Tr_GTP-bd_dom"/>
</dbReference>
<dbReference type="Pfam" id="PF26594">
    <property type="entry name" value="KH_NusA_2nd"/>
    <property type="match status" value="1"/>
</dbReference>
<dbReference type="FunFam" id="3.40.50.300:FF:000019">
    <property type="entry name" value="Translation initiation factor IF-2"/>
    <property type="match status" value="1"/>
</dbReference>
<evidence type="ECO:0000259" key="16">
    <source>
        <dbReference type="PROSITE" id="PS50126"/>
    </source>
</evidence>
<dbReference type="Gene3D" id="2.40.50.140">
    <property type="entry name" value="Nucleic acid-binding proteins"/>
    <property type="match status" value="1"/>
</dbReference>
<dbReference type="Gene3D" id="3.40.50.10050">
    <property type="entry name" value="Translation initiation factor IF- 2, domain 3"/>
    <property type="match status" value="1"/>
</dbReference>
<dbReference type="GO" id="GO:0031564">
    <property type="term" value="P:transcription antitermination"/>
    <property type="evidence" value="ECO:0007669"/>
    <property type="project" value="UniProtKB-KW"/>
</dbReference>
<dbReference type="FunFam" id="2.40.30.10:FF:000007">
    <property type="entry name" value="Translation initiation factor IF-2"/>
    <property type="match status" value="1"/>
</dbReference>
<dbReference type="InterPro" id="IPR036555">
    <property type="entry name" value="NusA_N_sf"/>
</dbReference>
<evidence type="ECO:0000256" key="15">
    <source>
        <dbReference type="SAM" id="MobiDB-lite"/>
    </source>
</evidence>
<proteinExistence type="inferred from homology"/>
<dbReference type="InterPro" id="IPR006847">
    <property type="entry name" value="IF2_N"/>
</dbReference>
<dbReference type="NCBIfam" id="TIGR00231">
    <property type="entry name" value="small_GTP"/>
    <property type="match status" value="1"/>
</dbReference>
<evidence type="ECO:0000256" key="11">
    <source>
        <dbReference type="ARBA" id="ARBA00023163"/>
    </source>
</evidence>
<evidence type="ECO:0000313" key="19">
    <source>
        <dbReference type="Proteomes" id="UP000886998"/>
    </source>
</evidence>
<dbReference type="PANTHER" id="PTHR43381">
    <property type="entry name" value="TRANSLATION INITIATION FACTOR IF-2-RELATED"/>
    <property type="match status" value="1"/>
</dbReference>
<dbReference type="InterPro" id="IPR015760">
    <property type="entry name" value="TIF_IF2"/>
</dbReference>
<dbReference type="Gene3D" id="3.30.300.20">
    <property type="match status" value="2"/>
</dbReference>
<keyword evidence="2" id="KW-0806">Transcription termination</keyword>
<evidence type="ECO:0000256" key="13">
    <source>
        <dbReference type="ARBA" id="ARBA00044105"/>
    </source>
</evidence>
<feature type="domain" description="S1 motif" evidence="16">
    <location>
        <begin position="118"/>
        <end position="182"/>
    </location>
</feature>